<evidence type="ECO:0000256" key="1">
    <source>
        <dbReference type="ARBA" id="ARBA00022801"/>
    </source>
</evidence>
<evidence type="ECO:0000313" key="4">
    <source>
        <dbReference type="EMBL" id="QEK53108.1"/>
    </source>
</evidence>
<reference evidence="4 5" key="1">
    <citation type="submission" date="2019-08" db="EMBL/GenBank/DDBJ databases">
        <title>Pedobacter sp. nov., isolated from Han river, South Korea.</title>
        <authorList>
            <person name="Lee D.-H."/>
            <person name="Kim Y.-S."/>
            <person name="Hwang E.-M."/>
            <person name="Le Tran T.C."/>
            <person name="Cha C.-J."/>
        </authorList>
    </citation>
    <scope>NUCLEOTIDE SEQUENCE [LARGE SCALE GENOMIC DNA]</scope>
    <source>
        <strain evidence="4 5">CJ43</strain>
    </source>
</reference>
<evidence type="ECO:0000313" key="5">
    <source>
        <dbReference type="Proteomes" id="UP000323653"/>
    </source>
</evidence>
<organism evidence="4 5">
    <name type="scientific">Pedobacter aquae</name>
    <dbReference type="NCBI Taxonomy" id="2605747"/>
    <lineage>
        <taxon>Bacteria</taxon>
        <taxon>Pseudomonadati</taxon>
        <taxon>Bacteroidota</taxon>
        <taxon>Sphingobacteriia</taxon>
        <taxon>Sphingobacteriales</taxon>
        <taxon>Sphingobacteriaceae</taxon>
        <taxon>Pedobacter</taxon>
    </lineage>
</organism>
<dbReference type="AlphaFoldDB" id="A0A5C0VK49"/>
<dbReference type="Proteomes" id="UP000323653">
    <property type="component" value="Chromosome"/>
</dbReference>
<dbReference type="Pfam" id="PF03629">
    <property type="entry name" value="SASA"/>
    <property type="match status" value="2"/>
</dbReference>
<dbReference type="SUPFAM" id="SSF52266">
    <property type="entry name" value="SGNH hydrolase"/>
    <property type="match status" value="1"/>
</dbReference>
<dbReference type="EMBL" id="CP043329">
    <property type="protein sequence ID" value="QEK53108.1"/>
    <property type="molecule type" value="Genomic_DNA"/>
</dbReference>
<feature type="chain" id="PRO_5023150256" evidence="2">
    <location>
        <begin position="23"/>
        <end position="415"/>
    </location>
</feature>
<proteinExistence type="predicted"/>
<keyword evidence="5" id="KW-1185">Reference proteome</keyword>
<name>A0A5C0VK49_9SPHI</name>
<dbReference type="PANTHER" id="PTHR22901">
    <property type="entry name" value="SIALATE O-ACETYLESTERASE"/>
    <property type="match status" value="1"/>
</dbReference>
<protein>
    <submittedName>
        <fullName evidence="4">Sialate O-acetylesterase</fullName>
    </submittedName>
</protein>
<dbReference type="KEGG" id="pej:FYC62_16545"/>
<accession>A0A5C0VK49</accession>
<dbReference type="GO" id="GO:0001681">
    <property type="term" value="F:sialate O-acetylesterase activity"/>
    <property type="evidence" value="ECO:0007669"/>
    <property type="project" value="InterPro"/>
</dbReference>
<dbReference type="InterPro" id="IPR036514">
    <property type="entry name" value="SGNH_hydro_sf"/>
</dbReference>
<evidence type="ECO:0000259" key="3">
    <source>
        <dbReference type="Pfam" id="PF03629"/>
    </source>
</evidence>
<dbReference type="Gene3D" id="3.40.50.1110">
    <property type="entry name" value="SGNH hydrolase"/>
    <property type="match status" value="1"/>
</dbReference>
<feature type="domain" description="Sialate O-acetylesterase" evidence="3">
    <location>
        <begin position="108"/>
        <end position="213"/>
    </location>
</feature>
<dbReference type="GO" id="GO:0005975">
    <property type="term" value="P:carbohydrate metabolic process"/>
    <property type="evidence" value="ECO:0007669"/>
    <property type="project" value="TreeGrafter"/>
</dbReference>
<dbReference type="PANTHER" id="PTHR22901:SF0">
    <property type="entry name" value="SIALATE O-ACETYLESTERASE"/>
    <property type="match status" value="1"/>
</dbReference>
<sequence>MNFTKPKYIIFFLCFVAFRAIAQDIKVASIFGDNMVLQQAIHIPVWGTAAAKQEIKIIFGGKSFETIADESGKWFVKLPKMRANRIPQELKIISKSDTLILKNILIGEVWLASGQSNMQMKLSETNQAAEEIKHANYNQIRLFNVGLNISHQPLNNVKGSWKVCNQTNAGGFSAAAYYFAKDLHQDQNVPVGIISASWGATPVEAWTSGESLLQHPDFKDSVLKYQKLEANWDLLYRNYLNEVELAKKATPPAKAPVLPKEKNYPTALFNAMIAPIIPYEIKGVIWYQGENNASRAAQYHSLFPLLIKDWRTKWQKDEMPFLFVQLANFRAKNEEPVFTDPWALLREAQTATLKVPHTAMAVAIDIGDAKDIHPKNKKDVGKRLYLAASAIAYDKAVVYSGPTFASSATKKMRLY</sequence>
<keyword evidence="1" id="KW-0378">Hydrolase</keyword>
<dbReference type="InterPro" id="IPR005181">
    <property type="entry name" value="SASA"/>
</dbReference>
<feature type="domain" description="Sialate O-acetylesterase" evidence="3">
    <location>
        <begin position="277"/>
        <end position="384"/>
    </location>
</feature>
<gene>
    <name evidence="4" type="ORF">FYC62_16545</name>
</gene>
<dbReference type="InterPro" id="IPR039329">
    <property type="entry name" value="SIAE"/>
</dbReference>
<evidence type="ECO:0000256" key="2">
    <source>
        <dbReference type="SAM" id="SignalP"/>
    </source>
</evidence>
<feature type="signal peptide" evidence="2">
    <location>
        <begin position="1"/>
        <end position="22"/>
    </location>
</feature>
<keyword evidence="2" id="KW-0732">Signal</keyword>
<dbReference type="RefSeq" id="WP_149075743.1">
    <property type="nucleotide sequence ID" value="NZ_CP043329.1"/>
</dbReference>